<dbReference type="EMBL" id="BONR01000001">
    <property type="protein sequence ID" value="GIG54025.1"/>
    <property type="molecule type" value="Genomic_DNA"/>
</dbReference>
<name>A0A919UJP2_9MICO</name>
<dbReference type="InterPro" id="IPR014189">
    <property type="entry name" value="Quinone_OxRdtase_PIG3"/>
</dbReference>
<dbReference type="GO" id="GO:0070402">
    <property type="term" value="F:NADPH binding"/>
    <property type="evidence" value="ECO:0007669"/>
    <property type="project" value="TreeGrafter"/>
</dbReference>
<dbReference type="RefSeq" id="WP_203653492.1">
    <property type="nucleotide sequence ID" value="NZ_BONR01000001.1"/>
</dbReference>
<dbReference type="GO" id="GO:0016651">
    <property type="term" value="F:oxidoreductase activity, acting on NAD(P)H"/>
    <property type="evidence" value="ECO:0007669"/>
    <property type="project" value="TreeGrafter"/>
</dbReference>
<dbReference type="Pfam" id="PF08240">
    <property type="entry name" value="ADH_N"/>
    <property type="match status" value="1"/>
</dbReference>
<evidence type="ECO:0000256" key="1">
    <source>
        <dbReference type="ARBA" id="ARBA00022857"/>
    </source>
</evidence>
<dbReference type="InterPro" id="IPR011032">
    <property type="entry name" value="GroES-like_sf"/>
</dbReference>
<evidence type="ECO:0000259" key="3">
    <source>
        <dbReference type="SMART" id="SM00829"/>
    </source>
</evidence>
<dbReference type="InterPro" id="IPR013154">
    <property type="entry name" value="ADH-like_N"/>
</dbReference>
<dbReference type="Gene3D" id="3.90.180.10">
    <property type="entry name" value="Medium-chain alcohol dehydrogenases, catalytic domain"/>
    <property type="match status" value="1"/>
</dbReference>
<reference evidence="4" key="1">
    <citation type="submission" date="2021-01" db="EMBL/GenBank/DDBJ databases">
        <title>Whole genome shotgun sequence of Demequina activiva NBRC 110675.</title>
        <authorList>
            <person name="Komaki H."/>
            <person name="Tamura T."/>
        </authorList>
    </citation>
    <scope>NUCLEOTIDE SEQUENCE</scope>
    <source>
        <strain evidence="4">NBRC 110675</strain>
    </source>
</reference>
<keyword evidence="5" id="KW-1185">Reference proteome</keyword>
<dbReference type="Proteomes" id="UP000652354">
    <property type="component" value="Unassembled WGS sequence"/>
</dbReference>
<accession>A0A919UJP2</accession>
<dbReference type="InterPro" id="IPR020843">
    <property type="entry name" value="ER"/>
</dbReference>
<dbReference type="Pfam" id="PF00107">
    <property type="entry name" value="ADH_zinc_N"/>
    <property type="match status" value="1"/>
</dbReference>
<comment type="caution">
    <text evidence="4">The sequence shown here is derived from an EMBL/GenBank/DDBJ whole genome shotgun (WGS) entry which is preliminary data.</text>
</comment>
<evidence type="ECO:0000313" key="4">
    <source>
        <dbReference type="EMBL" id="GIG54025.1"/>
    </source>
</evidence>
<dbReference type="NCBIfam" id="TIGR02824">
    <property type="entry name" value="quinone_pig3"/>
    <property type="match status" value="1"/>
</dbReference>
<dbReference type="PANTHER" id="PTHR48106">
    <property type="entry name" value="QUINONE OXIDOREDUCTASE PIG3-RELATED"/>
    <property type="match status" value="1"/>
</dbReference>
<dbReference type="InterPro" id="IPR036291">
    <property type="entry name" value="NAD(P)-bd_dom_sf"/>
</dbReference>
<sequence>MIFSTVSEFGGPDVLRTQSRPDPEPGVHEVLIRVRAAGVNRADLLQREGRYPPPPGAPAWPGLEVAGVVSAVGSGVTSWAVGDEVCALLAGGGYADAVTVHEDLVLPVPAGLTWEEAGGLVEAACTVWSNLQAADARPGETLLVQGGSGGVGHLAIQIAVAAGMRVLATAGGPERVSRCEVLGAVGIDHREGEVSATVRELGGADVILDVLGAGALEDNLRCLRPDGRLLVIGMQRGARGELDLGRLLSLRARVIGTTLRARPHDQKAAIVRSVREDVWPWIPSQVRPVVHAAVPLERAGDAHRLLESGEVFGKVVLTPPVPA</sequence>
<gene>
    <name evidence="4" type="ORF">Dac01nite_07770</name>
</gene>
<evidence type="ECO:0000313" key="5">
    <source>
        <dbReference type="Proteomes" id="UP000652354"/>
    </source>
</evidence>
<dbReference type="SUPFAM" id="SSF50129">
    <property type="entry name" value="GroES-like"/>
    <property type="match status" value="1"/>
</dbReference>
<keyword evidence="1" id="KW-0521">NADP</keyword>
<dbReference type="CDD" id="cd05276">
    <property type="entry name" value="p53_inducible_oxidoreductase"/>
    <property type="match status" value="1"/>
</dbReference>
<organism evidence="4 5">
    <name type="scientific">Demequina activiva</name>
    <dbReference type="NCBI Taxonomy" id="1582364"/>
    <lineage>
        <taxon>Bacteria</taxon>
        <taxon>Bacillati</taxon>
        <taxon>Actinomycetota</taxon>
        <taxon>Actinomycetes</taxon>
        <taxon>Micrococcales</taxon>
        <taxon>Demequinaceae</taxon>
        <taxon>Demequina</taxon>
    </lineage>
</organism>
<dbReference type="Gene3D" id="3.40.50.720">
    <property type="entry name" value="NAD(P)-binding Rossmann-like Domain"/>
    <property type="match status" value="1"/>
</dbReference>
<feature type="domain" description="Enoyl reductase (ER)" evidence="3">
    <location>
        <begin position="10"/>
        <end position="317"/>
    </location>
</feature>
<protein>
    <submittedName>
        <fullName evidence="4">NAD(P)H quinone oxidoreductase</fullName>
    </submittedName>
</protein>
<dbReference type="SMART" id="SM00829">
    <property type="entry name" value="PKS_ER"/>
    <property type="match status" value="1"/>
</dbReference>
<dbReference type="AlphaFoldDB" id="A0A919UJP2"/>
<dbReference type="PANTHER" id="PTHR48106:SF8">
    <property type="entry name" value="OS02G0805600 PROTEIN"/>
    <property type="match status" value="1"/>
</dbReference>
<proteinExistence type="predicted"/>
<evidence type="ECO:0000256" key="2">
    <source>
        <dbReference type="ARBA" id="ARBA00023002"/>
    </source>
</evidence>
<dbReference type="SUPFAM" id="SSF51735">
    <property type="entry name" value="NAD(P)-binding Rossmann-fold domains"/>
    <property type="match status" value="1"/>
</dbReference>
<keyword evidence="2" id="KW-0560">Oxidoreductase</keyword>
<dbReference type="InterPro" id="IPR013149">
    <property type="entry name" value="ADH-like_C"/>
</dbReference>